<proteinExistence type="predicted"/>
<accession>A0ACB7SKC1</accession>
<organism evidence="1 2">
    <name type="scientific">Hyalomma asiaticum</name>
    <name type="common">Tick</name>
    <dbReference type="NCBI Taxonomy" id="266040"/>
    <lineage>
        <taxon>Eukaryota</taxon>
        <taxon>Metazoa</taxon>
        <taxon>Ecdysozoa</taxon>
        <taxon>Arthropoda</taxon>
        <taxon>Chelicerata</taxon>
        <taxon>Arachnida</taxon>
        <taxon>Acari</taxon>
        <taxon>Parasitiformes</taxon>
        <taxon>Ixodida</taxon>
        <taxon>Ixodoidea</taxon>
        <taxon>Ixodidae</taxon>
        <taxon>Hyalomminae</taxon>
        <taxon>Hyalomma</taxon>
    </lineage>
</organism>
<comment type="caution">
    <text evidence="1">The sequence shown here is derived from an EMBL/GenBank/DDBJ whole genome shotgun (WGS) entry which is preliminary data.</text>
</comment>
<reference evidence="1" key="1">
    <citation type="submission" date="2020-05" db="EMBL/GenBank/DDBJ databases">
        <title>Large-scale comparative analyses of tick genomes elucidate their genetic diversity and vector capacities.</title>
        <authorList>
            <person name="Jia N."/>
            <person name="Wang J."/>
            <person name="Shi W."/>
            <person name="Du L."/>
            <person name="Sun Y."/>
            <person name="Zhan W."/>
            <person name="Jiang J."/>
            <person name="Wang Q."/>
            <person name="Zhang B."/>
            <person name="Ji P."/>
            <person name="Sakyi L.B."/>
            <person name="Cui X."/>
            <person name="Yuan T."/>
            <person name="Jiang B."/>
            <person name="Yang W."/>
            <person name="Lam T.T.-Y."/>
            <person name="Chang Q."/>
            <person name="Ding S."/>
            <person name="Wang X."/>
            <person name="Zhu J."/>
            <person name="Ruan X."/>
            <person name="Zhao L."/>
            <person name="Wei J."/>
            <person name="Que T."/>
            <person name="Du C."/>
            <person name="Cheng J."/>
            <person name="Dai P."/>
            <person name="Han X."/>
            <person name="Huang E."/>
            <person name="Gao Y."/>
            <person name="Liu J."/>
            <person name="Shao H."/>
            <person name="Ye R."/>
            <person name="Li L."/>
            <person name="Wei W."/>
            <person name="Wang X."/>
            <person name="Wang C."/>
            <person name="Yang T."/>
            <person name="Huo Q."/>
            <person name="Li W."/>
            <person name="Guo W."/>
            <person name="Chen H."/>
            <person name="Zhou L."/>
            <person name="Ni X."/>
            <person name="Tian J."/>
            <person name="Zhou Y."/>
            <person name="Sheng Y."/>
            <person name="Liu T."/>
            <person name="Pan Y."/>
            <person name="Xia L."/>
            <person name="Li J."/>
            <person name="Zhao F."/>
            <person name="Cao W."/>
        </authorList>
    </citation>
    <scope>NUCLEOTIDE SEQUENCE</scope>
    <source>
        <strain evidence="1">Hyas-2018</strain>
    </source>
</reference>
<sequence>MPHPDLKSRVLKELRMTPSEYRRMFLKVKREADESWSQVTARLETMFTYYLRSREVQSFESLQELLIADRLKQLMPNDLRSLVTQQEVKGWLKPKDIAELAANFEEGLDGSRQSNYRGTALRNQHYRPQVRHFTGAHFSPNSGVCFGCGQRGHFPRDCEFSRVTATKKAEVVCVALQRARPFGRPATPSRHTDLMNNSLMSDPRIEIFVGDKPCFARIDSGADITVIRANEVTAEILGQSSGTIKLTGAFGQGVTARLMYVPLGLPHSSGSATQRVTLLCAVTDQLTTSASILLTPKDYECLRCCREELMSDLNECEKGIRCIAQEIVPERCLSLREQEQVSRCSNPSANTVQRTLEELPRCEHQVPNTEGETNTSLEDEREGEQEAQALEPLATSSMSGLEQGQWERQNSVGEDIIEESERLRPVTEISSAEEQKRDESLADAWRQAKEGSHGMVIDGELLNHTEQLDGNIEMAAEAVKSCGQVSVAAQASKLSPGQEQELSTDLHEYREVMTAPDPSKPFCLDTDALETAIGACLSQRIGDTERPVPFLSKMLNPSRQEWSTIERGAFAIVWALEFLGTWLFGTKVKIRTDHDPLTFLTCAAPSSARLALWALAIPKM</sequence>
<dbReference type="Proteomes" id="UP000821845">
    <property type="component" value="Chromosome 4"/>
</dbReference>
<gene>
    <name evidence="1" type="ORF">HPB50_021977</name>
</gene>
<evidence type="ECO:0000313" key="2">
    <source>
        <dbReference type="Proteomes" id="UP000821845"/>
    </source>
</evidence>
<protein>
    <submittedName>
        <fullName evidence="1">Uncharacterized protein</fullName>
    </submittedName>
</protein>
<dbReference type="EMBL" id="CM023484">
    <property type="protein sequence ID" value="KAH6934234.1"/>
    <property type="molecule type" value="Genomic_DNA"/>
</dbReference>
<evidence type="ECO:0000313" key="1">
    <source>
        <dbReference type="EMBL" id="KAH6934234.1"/>
    </source>
</evidence>
<keyword evidence="2" id="KW-1185">Reference proteome</keyword>
<name>A0ACB7SKC1_HYAAI</name>